<keyword evidence="2" id="KW-1185">Reference proteome</keyword>
<proteinExistence type="predicted"/>
<dbReference type="Proteomes" id="UP000219336">
    <property type="component" value="Unassembled WGS sequence"/>
</dbReference>
<dbReference type="RefSeq" id="WP_096993128.1">
    <property type="nucleotide sequence ID" value="NZ_JBHSII010000006.1"/>
</dbReference>
<reference evidence="2" key="1">
    <citation type="submission" date="2016-06" db="EMBL/GenBank/DDBJ databases">
        <authorList>
            <person name="Rodrigo-Torres L."/>
            <person name="Arahal R.D."/>
            <person name="Lucena T."/>
        </authorList>
    </citation>
    <scope>NUCLEOTIDE SEQUENCE [LARGE SCALE GENOMIC DNA]</scope>
    <source>
        <strain evidence="2">CECT8203</strain>
    </source>
</reference>
<evidence type="ECO:0000313" key="1">
    <source>
        <dbReference type="EMBL" id="SNX47902.1"/>
    </source>
</evidence>
<accession>A0A240EGW4</accession>
<dbReference type="EMBL" id="OANU01000015">
    <property type="protein sequence ID" value="SNX47902.1"/>
    <property type="molecule type" value="Genomic_DNA"/>
</dbReference>
<organism evidence="1 2">
    <name type="scientific">Vibrio thalassae</name>
    <dbReference type="NCBI Taxonomy" id="1243014"/>
    <lineage>
        <taxon>Bacteria</taxon>
        <taxon>Pseudomonadati</taxon>
        <taxon>Pseudomonadota</taxon>
        <taxon>Gammaproteobacteria</taxon>
        <taxon>Vibrionales</taxon>
        <taxon>Vibrionaceae</taxon>
        <taxon>Vibrio</taxon>
    </lineage>
</organism>
<sequence>MANHLIKIIESHSQGMRDSESLHWCATGSIDTERTLCGDAIDSANLIKAEYKTVKRGGITCPLCLSFIKEVKKIKL</sequence>
<protein>
    <submittedName>
        <fullName evidence="1">Uncharacterized protein</fullName>
    </submittedName>
</protein>
<gene>
    <name evidence="1" type="ORF">VTH8203_01517</name>
</gene>
<name>A0A240EGW4_9VIBR</name>
<dbReference type="AlphaFoldDB" id="A0A240EGW4"/>
<evidence type="ECO:0000313" key="2">
    <source>
        <dbReference type="Proteomes" id="UP000219336"/>
    </source>
</evidence>